<dbReference type="EMBL" id="AWGJ01000008">
    <property type="protein sequence ID" value="ODN76534.1"/>
    <property type="molecule type" value="Genomic_DNA"/>
</dbReference>
<feature type="region of interest" description="Disordered" evidence="1">
    <location>
        <begin position="1"/>
        <end position="33"/>
    </location>
</feature>
<accession>A0A1E3HJL9</accession>
<keyword evidence="2" id="KW-1133">Transmembrane helix</keyword>
<dbReference type="GeneID" id="30156509"/>
<feature type="transmembrane region" description="Helical" evidence="2">
    <location>
        <begin position="48"/>
        <end position="73"/>
    </location>
</feature>
<evidence type="ECO:0000313" key="4">
    <source>
        <dbReference type="Proteomes" id="UP000094065"/>
    </source>
</evidence>
<name>A0A1E3HJL9_9TREE</name>
<proteinExistence type="predicted"/>
<reference evidence="3 4" key="1">
    <citation type="submission" date="2016-06" db="EMBL/GenBank/DDBJ databases">
        <title>Evolution of pathogenesis and genome organization in the Tremellales.</title>
        <authorList>
            <person name="Cuomo C."/>
            <person name="Litvintseva A."/>
            <person name="Heitman J."/>
            <person name="Chen Y."/>
            <person name="Sun S."/>
            <person name="Springer D."/>
            <person name="Dromer F."/>
            <person name="Young S."/>
            <person name="Zeng Q."/>
            <person name="Chapman S."/>
            <person name="Gujja S."/>
            <person name="Saif S."/>
            <person name="Birren B."/>
        </authorList>
    </citation>
    <scope>NUCLEOTIDE SEQUENCE [LARGE SCALE GENOMIC DNA]</scope>
    <source>
        <strain evidence="3 4">CBS 6039</strain>
    </source>
</reference>
<evidence type="ECO:0000313" key="3">
    <source>
        <dbReference type="EMBL" id="ODN76534.1"/>
    </source>
</evidence>
<dbReference type="Proteomes" id="UP000094065">
    <property type="component" value="Unassembled WGS sequence"/>
</dbReference>
<dbReference type="AlphaFoldDB" id="A0A1E3HJL9"/>
<comment type="caution">
    <text evidence="3">The sequence shown here is derived from an EMBL/GenBank/DDBJ whole genome shotgun (WGS) entry which is preliminary data.</text>
</comment>
<dbReference type="RefSeq" id="XP_018991908.1">
    <property type="nucleotide sequence ID" value="XM_019139417.1"/>
</dbReference>
<keyword evidence="2" id="KW-0812">Transmembrane</keyword>
<evidence type="ECO:0000256" key="1">
    <source>
        <dbReference type="SAM" id="MobiDB-lite"/>
    </source>
</evidence>
<sequence length="275" mass="29579">MAVLPRQDAQPVSASSSSTGSATSSTSSSTEVVTGGGQYVAGSGSTSLYLFTFLITIVVLALISGALILRAYVLRRRFRRRVEEAIRTGNPLPMDAAAALGLLPRRGNRKKEEKVAVMPTMWEGEMRRDVEKGWDEEDELLDKGRGQWDGIIPVAVTHFPPPPPPSPPQTLPPILPQPPSLWRQMFTSSSSAVPSEQSLRPALNSMASSRSVPNMPKVVPSWSAPGTGEEVVVGVMIAMPCLECGEELWEAVEEGEERDMPEVSLGVMSARIGGL</sequence>
<feature type="compositionally biased region" description="Low complexity" evidence="1">
    <location>
        <begin position="12"/>
        <end position="33"/>
    </location>
</feature>
<organism evidence="3 4">
    <name type="scientific">Cryptococcus amylolentus CBS 6039</name>
    <dbReference type="NCBI Taxonomy" id="1295533"/>
    <lineage>
        <taxon>Eukaryota</taxon>
        <taxon>Fungi</taxon>
        <taxon>Dikarya</taxon>
        <taxon>Basidiomycota</taxon>
        <taxon>Agaricomycotina</taxon>
        <taxon>Tremellomycetes</taxon>
        <taxon>Tremellales</taxon>
        <taxon>Cryptococcaceae</taxon>
        <taxon>Cryptococcus</taxon>
    </lineage>
</organism>
<keyword evidence="4" id="KW-1185">Reference proteome</keyword>
<evidence type="ECO:0000256" key="2">
    <source>
        <dbReference type="SAM" id="Phobius"/>
    </source>
</evidence>
<keyword evidence="2" id="KW-0472">Membrane</keyword>
<protein>
    <submittedName>
        <fullName evidence="3">Uncharacterized protein</fullName>
    </submittedName>
</protein>
<dbReference type="OrthoDB" id="2564587at2759"/>
<gene>
    <name evidence="3" type="ORF">L202_05200</name>
</gene>